<evidence type="ECO:0000313" key="2">
    <source>
        <dbReference type="Proteomes" id="UP001377830"/>
    </source>
</evidence>
<dbReference type="AlphaFoldDB" id="A0AAN0KCB7"/>
<reference evidence="2" key="1">
    <citation type="journal article" date="2024" name="Int. J. Syst. Evol. Microbiol.">
        <title>Pectobacterium araliae sp. nov., a pathogen causing bacterial soft rot of Japanese angelica tree in Japan.</title>
        <authorList>
            <person name="Sawada H."/>
            <person name="Someya N."/>
            <person name="Morohoshi T."/>
            <person name="Ono M."/>
            <person name="Satou M."/>
        </authorList>
    </citation>
    <scope>NUCLEOTIDE SEQUENCE [LARGE SCALE GENOMIC DNA]</scope>
    <source>
        <strain evidence="2">MAFF 302110</strain>
    </source>
</reference>
<proteinExistence type="predicted"/>
<evidence type="ECO:0000313" key="1">
    <source>
        <dbReference type="EMBL" id="BES84895.1"/>
    </source>
</evidence>
<dbReference type="EMBL" id="AP028908">
    <property type="protein sequence ID" value="BES84895.1"/>
    <property type="molecule type" value="Genomic_DNA"/>
</dbReference>
<sequence length="49" mass="5956">MIFFVDYSWDLCGLKNNGELIYLFDEELNNYFSLKKFLTIIEIWKLNNS</sequence>
<accession>A0AAN0KCB7</accession>
<dbReference type="KEGG" id="parl:PEC302110_19920"/>
<keyword evidence="2" id="KW-1185">Reference proteome</keyword>
<organism evidence="1 2">
    <name type="scientific">Pectobacterium araliae</name>
    <dbReference type="NCBI Taxonomy" id="3073862"/>
    <lineage>
        <taxon>Bacteria</taxon>
        <taxon>Pseudomonadati</taxon>
        <taxon>Pseudomonadota</taxon>
        <taxon>Gammaproteobacteria</taxon>
        <taxon>Enterobacterales</taxon>
        <taxon>Pectobacteriaceae</taxon>
        <taxon>Pectobacterium</taxon>
    </lineage>
</organism>
<name>A0AAN0KCB7_9GAMM</name>
<gene>
    <name evidence="1" type="ORF">PEC302110_19920</name>
</gene>
<protein>
    <submittedName>
        <fullName evidence="1">Uncharacterized protein</fullName>
    </submittedName>
</protein>
<dbReference type="Proteomes" id="UP001377830">
    <property type="component" value="Chromosome"/>
</dbReference>